<evidence type="ECO:0000313" key="1">
    <source>
        <dbReference type="EMBL" id="EDO04772.1"/>
    </source>
</evidence>
<keyword evidence="2" id="KW-1185">Reference proteome</keyword>
<name>A7EPK6_SCLS1</name>
<protein>
    <submittedName>
        <fullName evidence="1">Uncharacterized protein</fullName>
    </submittedName>
</protein>
<dbReference type="EMBL" id="CH476629">
    <property type="protein sequence ID" value="EDO04772.1"/>
    <property type="molecule type" value="Genomic_DNA"/>
</dbReference>
<dbReference type="RefSeq" id="XP_001591809.1">
    <property type="nucleotide sequence ID" value="XM_001591759.1"/>
</dbReference>
<dbReference type="KEGG" id="ssl:SS1G_07255"/>
<reference evidence="2" key="1">
    <citation type="journal article" date="2011" name="PLoS Genet.">
        <title>Genomic analysis of the necrotrophic fungal pathogens Sclerotinia sclerotiorum and Botrytis cinerea.</title>
        <authorList>
            <person name="Amselem J."/>
            <person name="Cuomo C.A."/>
            <person name="van Kan J.A."/>
            <person name="Viaud M."/>
            <person name="Benito E.P."/>
            <person name="Couloux A."/>
            <person name="Coutinho P.M."/>
            <person name="de Vries R.P."/>
            <person name="Dyer P.S."/>
            <person name="Fillinger S."/>
            <person name="Fournier E."/>
            <person name="Gout L."/>
            <person name="Hahn M."/>
            <person name="Kohn L."/>
            <person name="Lapalu N."/>
            <person name="Plummer K.M."/>
            <person name="Pradier J.M."/>
            <person name="Quevillon E."/>
            <person name="Sharon A."/>
            <person name="Simon A."/>
            <person name="ten Have A."/>
            <person name="Tudzynski B."/>
            <person name="Tudzynski P."/>
            <person name="Wincker P."/>
            <person name="Andrew M."/>
            <person name="Anthouard V."/>
            <person name="Beever R.E."/>
            <person name="Beffa R."/>
            <person name="Benoit I."/>
            <person name="Bouzid O."/>
            <person name="Brault B."/>
            <person name="Chen Z."/>
            <person name="Choquer M."/>
            <person name="Collemare J."/>
            <person name="Cotton P."/>
            <person name="Danchin E.G."/>
            <person name="Da Silva C."/>
            <person name="Gautier A."/>
            <person name="Giraud C."/>
            <person name="Giraud T."/>
            <person name="Gonzalez C."/>
            <person name="Grossetete S."/>
            <person name="Guldener U."/>
            <person name="Henrissat B."/>
            <person name="Howlett B.J."/>
            <person name="Kodira C."/>
            <person name="Kretschmer M."/>
            <person name="Lappartient A."/>
            <person name="Leroch M."/>
            <person name="Levis C."/>
            <person name="Mauceli E."/>
            <person name="Neuveglise C."/>
            <person name="Oeser B."/>
            <person name="Pearson M."/>
            <person name="Poulain J."/>
            <person name="Poussereau N."/>
            <person name="Quesneville H."/>
            <person name="Rascle C."/>
            <person name="Schumacher J."/>
            <person name="Segurens B."/>
            <person name="Sexton A."/>
            <person name="Silva E."/>
            <person name="Sirven C."/>
            <person name="Soanes D.M."/>
            <person name="Talbot N.J."/>
            <person name="Templeton M."/>
            <person name="Yandava C."/>
            <person name="Yarden O."/>
            <person name="Zeng Q."/>
            <person name="Rollins J.A."/>
            <person name="Lebrun M.H."/>
            <person name="Dickman M."/>
        </authorList>
    </citation>
    <scope>NUCLEOTIDE SEQUENCE [LARGE SCALE GENOMIC DNA]</scope>
    <source>
        <strain evidence="2">ATCC 18683 / 1980 / Ss-1</strain>
    </source>
</reference>
<accession>A7EPK6</accession>
<proteinExistence type="predicted"/>
<sequence>MTQEHACHKTLENDLKIAQLVKEMKFLLHIAFYEMDGVAVFGEDDGLRDVKDIVSLI</sequence>
<dbReference type="HOGENOM" id="CLU_2997848_0_0_1"/>
<gene>
    <name evidence="1" type="ORF">SS1G_07255</name>
</gene>
<organism evidence="1 2">
    <name type="scientific">Sclerotinia sclerotiorum (strain ATCC 18683 / 1980 / Ss-1)</name>
    <name type="common">White mold</name>
    <name type="synonym">Whetzelinia sclerotiorum</name>
    <dbReference type="NCBI Taxonomy" id="665079"/>
    <lineage>
        <taxon>Eukaryota</taxon>
        <taxon>Fungi</taxon>
        <taxon>Dikarya</taxon>
        <taxon>Ascomycota</taxon>
        <taxon>Pezizomycotina</taxon>
        <taxon>Leotiomycetes</taxon>
        <taxon>Helotiales</taxon>
        <taxon>Sclerotiniaceae</taxon>
        <taxon>Sclerotinia</taxon>
    </lineage>
</organism>
<dbReference type="InParanoid" id="A7EPK6"/>
<evidence type="ECO:0000313" key="2">
    <source>
        <dbReference type="Proteomes" id="UP000001312"/>
    </source>
</evidence>
<dbReference type="AlphaFoldDB" id="A7EPK6"/>
<dbReference type="GeneID" id="5487906"/>
<dbReference type="Proteomes" id="UP000001312">
    <property type="component" value="Unassembled WGS sequence"/>
</dbReference>